<sequence length="99" mass="11260">MTTLTTEPRNREMLLQPVVALNLRTLTAVGVNGPGPERNRLGLTSDGRKAETDRNPLHSPVSMDGGEKITRIWIWAGFCLRCNLEKWNGIRYPWQIIFL</sequence>
<gene>
    <name evidence="2" type="ORF">pipiens_009330</name>
</gene>
<accession>A0ABD1DE65</accession>
<dbReference type="Proteomes" id="UP001562425">
    <property type="component" value="Unassembled WGS sequence"/>
</dbReference>
<reference evidence="2 3" key="1">
    <citation type="submission" date="2024-05" db="EMBL/GenBank/DDBJ databases">
        <title>Culex pipiens pipiens assembly and annotation.</title>
        <authorList>
            <person name="Alout H."/>
            <person name="Durand T."/>
        </authorList>
    </citation>
    <scope>NUCLEOTIDE SEQUENCE [LARGE SCALE GENOMIC DNA]</scope>
    <source>
        <strain evidence="2">HA-2024</strain>
        <tissue evidence="2">Whole body</tissue>
    </source>
</reference>
<name>A0ABD1DE65_CULPP</name>
<proteinExistence type="predicted"/>
<evidence type="ECO:0000313" key="3">
    <source>
        <dbReference type="Proteomes" id="UP001562425"/>
    </source>
</evidence>
<keyword evidence="3" id="KW-1185">Reference proteome</keyword>
<protein>
    <submittedName>
        <fullName evidence="2">Uncharacterized protein</fullName>
    </submittedName>
</protein>
<dbReference type="AlphaFoldDB" id="A0ABD1DE65"/>
<evidence type="ECO:0000313" key="2">
    <source>
        <dbReference type="EMBL" id="KAL1397973.1"/>
    </source>
</evidence>
<dbReference type="EMBL" id="JBEHCU010006067">
    <property type="protein sequence ID" value="KAL1397973.1"/>
    <property type="molecule type" value="Genomic_DNA"/>
</dbReference>
<feature type="region of interest" description="Disordered" evidence="1">
    <location>
        <begin position="30"/>
        <end position="62"/>
    </location>
</feature>
<organism evidence="2 3">
    <name type="scientific">Culex pipiens pipiens</name>
    <name type="common">Northern house mosquito</name>
    <dbReference type="NCBI Taxonomy" id="38569"/>
    <lineage>
        <taxon>Eukaryota</taxon>
        <taxon>Metazoa</taxon>
        <taxon>Ecdysozoa</taxon>
        <taxon>Arthropoda</taxon>
        <taxon>Hexapoda</taxon>
        <taxon>Insecta</taxon>
        <taxon>Pterygota</taxon>
        <taxon>Neoptera</taxon>
        <taxon>Endopterygota</taxon>
        <taxon>Diptera</taxon>
        <taxon>Nematocera</taxon>
        <taxon>Culicoidea</taxon>
        <taxon>Culicidae</taxon>
        <taxon>Culicinae</taxon>
        <taxon>Culicini</taxon>
        <taxon>Culex</taxon>
        <taxon>Culex</taxon>
    </lineage>
</organism>
<feature type="compositionally biased region" description="Basic and acidic residues" evidence="1">
    <location>
        <begin position="46"/>
        <end position="56"/>
    </location>
</feature>
<evidence type="ECO:0000256" key="1">
    <source>
        <dbReference type="SAM" id="MobiDB-lite"/>
    </source>
</evidence>
<comment type="caution">
    <text evidence="2">The sequence shown here is derived from an EMBL/GenBank/DDBJ whole genome shotgun (WGS) entry which is preliminary data.</text>
</comment>